<organism evidence="2 3">
    <name type="scientific">Candidatus Fimicola merdigallinarum</name>
    <dbReference type="NCBI Taxonomy" id="2840819"/>
    <lineage>
        <taxon>Bacteria</taxon>
        <taxon>Bacillati</taxon>
        <taxon>Bacillota</taxon>
        <taxon>Clostridia</taxon>
        <taxon>Lachnospirales</taxon>
        <taxon>Lachnospiraceae</taxon>
        <taxon>Lachnospiraceae incertae sedis</taxon>
        <taxon>Candidatus Fimicola</taxon>
    </lineage>
</organism>
<proteinExistence type="predicted"/>
<sequence length="121" mass="13669">MGLFDNFGEKIQGVAKKSGEIAQTAAKKSGELIEVTKLNLKIKESESDIRKQLVEIGKVVLSKYENSTEEVPEEFKEFIDMINVKNEVIEELKAKIEEIKKVAEDNNIDLDIVEDVESEII</sequence>
<dbReference type="EMBL" id="JADIMX010000161">
    <property type="protein sequence ID" value="MBO8435301.1"/>
    <property type="molecule type" value="Genomic_DNA"/>
</dbReference>
<keyword evidence="1" id="KW-0175">Coiled coil</keyword>
<name>A0A9D9DZC8_9FIRM</name>
<feature type="non-terminal residue" evidence="2">
    <location>
        <position position="121"/>
    </location>
</feature>
<comment type="caution">
    <text evidence="2">The sequence shown here is derived from an EMBL/GenBank/DDBJ whole genome shotgun (WGS) entry which is preliminary data.</text>
</comment>
<reference evidence="2" key="1">
    <citation type="submission" date="2020-10" db="EMBL/GenBank/DDBJ databases">
        <authorList>
            <person name="Gilroy R."/>
        </authorList>
    </citation>
    <scope>NUCLEOTIDE SEQUENCE</scope>
    <source>
        <strain evidence="2">F6-4510</strain>
    </source>
</reference>
<gene>
    <name evidence="2" type="ORF">IAC55_08290</name>
</gene>
<dbReference type="Proteomes" id="UP000823611">
    <property type="component" value="Unassembled WGS sequence"/>
</dbReference>
<dbReference type="AlphaFoldDB" id="A0A9D9DZC8"/>
<evidence type="ECO:0000256" key="1">
    <source>
        <dbReference type="SAM" id="Coils"/>
    </source>
</evidence>
<protein>
    <submittedName>
        <fullName evidence="2">Uncharacterized protein</fullName>
    </submittedName>
</protein>
<reference evidence="2" key="2">
    <citation type="journal article" date="2021" name="PeerJ">
        <title>Extensive microbial diversity within the chicken gut microbiome revealed by metagenomics and culture.</title>
        <authorList>
            <person name="Gilroy R."/>
            <person name="Ravi A."/>
            <person name="Getino M."/>
            <person name="Pursley I."/>
            <person name="Horton D.L."/>
            <person name="Alikhan N.F."/>
            <person name="Baker D."/>
            <person name="Gharbi K."/>
            <person name="Hall N."/>
            <person name="Watson M."/>
            <person name="Adriaenssens E.M."/>
            <person name="Foster-Nyarko E."/>
            <person name="Jarju S."/>
            <person name="Secka A."/>
            <person name="Antonio M."/>
            <person name="Oren A."/>
            <person name="Chaudhuri R.R."/>
            <person name="La Ragione R."/>
            <person name="Hildebrand F."/>
            <person name="Pallen M.J."/>
        </authorList>
    </citation>
    <scope>NUCLEOTIDE SEQUENCE</scope>
    <source>
        <strain evidence="2">F6-4510</strain>
    </source>
</reference>
<evidence type="ECO:0000313" key="3">
    <source>
        <dbReference type="Proteomes" id="UP000823611"/>
    </source>
</evidence>
<accession>A0A9D9DZC8</accession>
<evidence type="ECO:0000313" key="2">
    <source>
        <dbReference type="EMBL" id="MBO8435301.1"/>
    </source>
</evidence>
<feature type="coiled-coil region" evidence="1">
    <location>
        <begin position="82"/>
        <end position="109"/>
    </location>
</feature>